<dbReference type="InterPro" id="IPR036621">
    <property type="entry name" value="Anticodon-bd_dom_sf"/>
</dbReference>
<dbReference type="SMART" id="SM00360">
    <property type="entry name" value="RRM"/>
    <property type="match status" value="1"/>
</dbReference>
<feature type="domain" description="RRM" evidence="3">
    <location>
        <begin position="15"/>
        <end position="86"/>
    </location>
</feature>
<dbReference type="InterPro" id="IPR035979">
    <property type="entry name" value="RBD_domain_sf"/>
</dbReference>
<evidence type="ECO:0000313" key="4">
    <source>
        <dbReference type="EMBL" id="TPP61770.1"/>
    </source>
</evidence>
<dbReference type="OrthoDB" id="10044938at2759"/>
<dbReference type="AlphaFoldDB" id="A0A504YW05"/>
<feature type="compositionally biased region" description="Polar residues" evidence="2">
    <location>
        <begin position="699"/>
        <end position="714"/>
    </location>
</feature>
<feature type="compositionally biased region" description="Polar residues" evidence="2">
    <location>
        <begin position="101"/>
        <end position="114"/>
    </location>
</feature>
<feature type="compositionally biased region" description="Basic residues" evidence="2">
    <location>
        <begin position="680"/>
        <end position="689"/>
    </location>
</feature>
<dbReference type="STRING" id="46835.A0A504YW05"/>
<dbReference type="EMBL" id="SUNJ01007728">
    <property type="protein sequence ID" value="TPP61770.1"/>
    <property type="molecule type" value="Genomic_DNA"/>
</dbReference>
<evidence type="ECO:0000256" key="2">
    <source>
        <dbReference type="SAM" id="MobiDB-lite"/>
    </source>
</evidence>
<proteinExistence type="predicted"/>
<feature type="compositionally biased region" description="Polar residues" evidence="2">
    <location>
        <begin position="611"/>
        <end position="626"/>
    </location>
</feature>
<feature type="compositionally biased region" description="Pro residues" evidence="2">
    <location>
        <begin position="216"/>
        <end position="228"/>
    </location>
</feature>
<keyword evidence="5" id="KW-1185">Reference proteome</keyword>
<feature type="compositionally biased region" description="Polar residues" evidence="2">
    <location>
        <begin position="197"/>
        <end position="207"/>
    </location>
</feature>
<evidence type="ECO:0000256" key="1">
    <source>
        <dbReference type="PROSITE-ProRule" id="PRU00176"/>
    </source>
</evidence>
<dbReference type="PANTHER" id="PTHR23295">
    <property type="entry name" value="NUCLEAR RECEPTOR COACTIVATOR 5-RELATED"/>
    <property type="match status" value="1"/>
</dbReference>
<dbReference type="SUPFAM" id="SSF52954">
    <property type="entry name" value="Class II aaRS ABD-related"/>
    <property type="match status" value="1"/>
</dbReference>
<reference evidence="4 5" key="1">
    <citation type="submission" date="2019-04" db="EMBL/GenBank/DDBJ databases">
        <title>Annotation for the trematode Fasciola gigantica.</title>
        <authorList>
            <person name="Choi Y.-J."/>
        </authorList>
    </citation>
    <scope>NUCLEOTIDE SEQUENCE [LARGE SCALE GENOMIC DNA]</scope>
    <source>
        <strain evidence="4">Uganda_cow_1</strain>
    </source>
</reference>
<dbReference type="Gene3D" id="3.40.50.800">
    <property type="entry name" value="Anticodon-binding domain"/>
    <property type="match status" value="1"/>
</dbReference>
<keyword evidence="4" id="KW-0675">Receptor</keyword>
<organism evidence="4 5">
    <name type="scientific">Fasciola gigantica</name>
    <name type="common">Giant liver fluke</name>
    <dbReference type="NCBI Taxonomy" id="46835"/>
    <lineage>
        <taxon>Eukaryota</taxon>
        <taxon>Metazoa</taxon>
        <taxon>Spiralia</taxon>
        <taxon>Lophotrochozoa</taxon>
        <taxon>Platyhelminthes</taxon>
        <taxon>Trematoda</taxon>
        <taxon>Digenea</taxon>
        <taxon>Plagiorchiida</taxon>
        <taxon>Echinostomata</taxon>
        <taxon>Echinostomatoidea</taxon>
        <taxon>Fasciolidae</taxon>
        <taxon>Fasciola</taxon>
    </lineage>
</organism>
<comment type="caution">
    <text evidence="4">The sequence shown here is derived from an EMBL/GenBank/DDBJ whole genome shotgun (WGS) entry which is preliminary data.</text>
</comment>
<feature type="region of interest" description="Disordered" evidence="2">
    <location>
        <begin position="91"/>
        <end position="229"/>
    </location>
</feature>
<feature type="region of interest" description="Disordered" evidence="2">
    <location>
        <begin position="576"/>
        <end position="717"/>
    </location>
</feature>
<keyword evidence="1" id="KW-0694">RNA-binding</keyword>
<gene>
    <name evidence="4" type="ORF">FGIG_01980</name>
</gene>
<evidence type="ECO:0000313" key="5">
    <source>
        <dbReference type="Proteomes" id="UP000316759"/>
    </source>
</evidence>
<feature type="region of interest" description="Disordered" evidence="2">
    <location>
        <begin position="438"/>
        <end position="458"/>
    </location>
</feature>
<dbReference type="GO" id="GO:0003723">
    <property type="term" value="F:RNA binding"/>
    <property type="evidence" value="ECO:0007669"/>
    <property type="project" value="UniProtKB-UniRule"/>
</dbReference>
<dbReference type="PROSITE" id="PS50102">
    <property type="entry name" value="RRM"/>
    <property type="match status" value="1"/>
</dbReference>
<feature type="compositionally biased region" description="Low complexity" evidence="2">
    <location>
        <begin position="438"/>
        <end position="454"/>
    </location>
</feature>
<dbReference type="SUPFAM" id="SSF54928">
    <property type="entry name" value="RNA-binding domain, RBD"/>
    <property type="match status" value="1"/>
</dbReference>
<dbReference type="InterPro" id="IPR012677">
    <property type="entry name" value="Nucleotide-bd_a/b_plait_sf"/>
</dbReference>
<evidence type="ECO:0000259" key="3">
    <source>
        <dbReference type="PROSITE" id="PS50102"/>
    </source>
</evidence>
<accession>A0A504YW05</accession>
<dbReference type="Gene3D" id="3.30.70.330">
    <property type="match status" value="1"/>
</dbReference>
<sequence length="783" mass="85788">MKRSSRSPTEDSLIGTILVENIPRRSVSNGEIMTWLKKYGDISEISIYKDCYVVQFESDLEAAGAVQCENGAQFFGSIVSVKHAEPGIMSALRRSGPPLNRFTTNSRRSVQSSNTRDRNRDRERDRDRDRDSDRDRDRQRSRPRERDRGRHHDDSPPDRRRRYDDRSPRRRSRSPASSRGDRRHVHPLNWLSEMAGTDSSSTKPATVTSPSRTPRGPSPPPPPPPPPYTVAIVAVQHDLVPYAETIEKRVSLGIRGPTQLRTHIVVLLSVEHLTPCLADLTRDRVPFAIICTTTNWSHGSCTLRILYVPKQQEHRNMPLDDAMTLLQKEYDTYLAVDKAPPASSAVSVAVPDGNVEEDHTFLAPSRNMVTLLRMLADSRILSIGELDEIAAFVQERKRRLEGRRSADSRNGTTSDLKSRILSMLYPPASANNSAVQLNAAGGPTTNTTTLQTGPVSNTSLNANNLQTISRLAGALPNPAIQQALDTLMMIPASQFPQPVPRPTSSSNAVPTAGALSQQQQSQSSYGKGPNLNMPQERGPGVVPAGGRMPYGSSPGPIKSGRGEMNSFHRTEEMHYIGGSQKPGDYPIAGNPPSVTFPAYKQPLSHQQQQQSTFYGNESSVKSSQDSRGPAGGLNRRESDEQYQGMRTSGSNLLHIKDETHSGSQGHVTEEATPLSTPSWQRRKRGKRGGVGKSGAEANSRGTTANLSSTGNRNPTDLMATSVAPVGHVAETYQYTWGSGYEHAGARIPASHGASQYSLAAGLRGVTDPYSNQPYGYTYPQPYY</sequence>
<dbReference type="PANTHER" id="PTHR23295:SF6">
    <property type="entry name" value="NEOSIN, ISOFORM A"/>
    <property type="match status" value="1"/>
</dbReference>
<name>A0A504YW05_FASGI</name>
<protein>
    <submittedName>
        <fullName evidence="4">Nuclear receptor coactivator 5</fullName>
    </submittedName>
</protein>
<feature type="region of interest" description="Disordered" evidence="2">
    <location>
        <begin position="494"/>
        <end position="563"/>
    </location>
</feature>
<feature type="compositionally biased region" description="Basic and acidic residues" evidence="2">
    <location>
        <begin position="115"/>
        <end position="167"/>
    </location>
</feature>
<dbReference type="InterPro" id="IPR052600">
    <property type="entry name" value="Nuc_rcpt_coact/corep"/>
</dbReference>
<dbReference type="Proteomes" id="UP000316759">
    <property type="component" value="Unassembled WGS sequence"/>
</dbReference>
<dbReference type="InterPro" id="IPR000504">
    <property type="entry name" value="RRM_dom"/>
</dbReference>
<dbReference type="Pfam" id="PF00076">
    <property type="entry name" value="RRM_1"/>
    <property type="match status" value="1"/>
</dbReference>